<comment type="caution">
    <text evidence="2">The sequence shown here is derived from an EMBL/GenBank/DDBJ whole genome shotgun (WGS) entry which is preliminary data.</text>
</comment>
<keyword evidence="3" id="KW-1185">Reference proteome</keyword>
<dbReference type="Proteomes" id="UP000649955">
    <property type="component" value="Unassembled WGS sequence"/>
</dbReference>
<evidence type="ECO:0000313" key="3">
    <source>
        <dbReference type="Proteomes" id="UP000649955"/>
    </source>
</evidence>
<dbReference type="Gene3D" id="2.60.120.10">
    <property type="entry name" value="Jelly Rolls"/>
    <property type="match status" value="1"/>
</dbReference>
<organism evidence="2 3">
    <name type="scientific">Amycolatopsis bullii</name>
    <dbReference type="NCBI Taxonomy" id="941987"/>
    <lineage>
        <taxon>Bacteria</taxon>
        <taxon>Bacillati</taxon>
        <taxon>Actinomycetota</taxon>
        <taxon>Actinomycetes</taxon>
        <taxon>Pseudonocardiales</taxon>
        <taxon>Pseudonocardiaceae</taxon>
        <taxon>Amycolatopsis</taxon>
    </lineage>
</organism>
<dbReference type="EMBL" id="BNAW01000018">
    <property type="protein sequence ID" value="GHG19508.1"/>
    <property type="molecule type" value="Genomic_DNA"/>
</dbReference>
<dbReference type="Pfam" id="PF07883">
    <property type="entry name" value="Cupin_2"/>
    <property type="match status" value="1"/>
</dbReference>
<dbReference type="SUPFAM" id="SSF51182">
    <property type="entry name" value="RmlC-like cupins"/>
    <property type="match status" value="1"/>
</dbReference>
<name>A0ABQ3KG29_9PSEU</name>
<gene>
    <name evidence="2" type="ORF">GCM10017567_42580</name>
</gene>
<dbReference type="InterPro" id="IPR013096">
    <property type="entry name" value="Cupin_2"/>
</dbReference>
<evidence type="ECO:0000259" key="1">
    <source>
        <dbReference type="Pfam" id="PF07883"/>
    </source>
</evidence>
<reference evidence="3" key="1">
    <citation type="journal article" date="2019" name="Int. J. Syst. Evol. Microbiol.">
        <title>The Global Catalogue of Microorganisms (GCM) 10K type strain sequencing project: providing services to taxonomists for standard genome sequencing and annotation.</title>
        <authorList>
            <consortium name="The Broad Institute Genomics Platform"/>
            <consortium name="The Broad Institute Genome Sequencing Center for Infectious Disease"/>
            <person name="Wu L."/>
            <person name="Ma J."/>
        </authorList>
    </citation>
    <scope>NUCLEOTIDE SEQUENCE [LARGE SCALE GENOMIC DNA]</scope>
    <source>
        <strain evidence="3">CGMCC 4.7680</strain>
    </source>
</reference>
<accession>A0ABQ3KG29</accession>
<sequence>MDSQPGWVMMDGMEEQVWQPLVTVEGLPLLGGEGRFRLLEHAASGLAYLIHYPAGVASPPHAHDHDSIVYVLSGRLRGAVDGVEAVLEPGDSVVHPRGVTHHVEALTDSMWVEFKSPLPARPPIA</sequence>
<feature type="domain" description="Cupin type-2" evidence="1">
    <location>
        <begin position="49"/>
        <end position="108"/>
    </location>
</feature>
<dbReference type="InterPro" id="IPR011051">
    <property type="entry name" value="RmlC_Cupin_sf"/>
</dbReference>
<evidence type="ECO:0000313" key="2">
    <source>
        <dbReference type="EMBL" id="GHG19508.1"/>
    </source>
</evidence>
<dbReference type="InterPro" id="IPR014710">
    <property type="entry name" value="RmlC-like_jellyroll"/>
</dbReference>
<protein>
    <submittedName>
        <fullName evidence="2">Cupin</fullName>
    </submittedName>
</protein>
<proteinExistence type="predicted"/>